<evidence type="ECO:0000256" key="1">
    <source>
        <dbReference type="SAM" id="Phobius"/>
    </source>
</evidence>
<dbReference type="Gene3D" id="3.30.700.10">
    <property type="entry name" value="Glycoprotein, Type 4 Pilin"/>
    <property type="match status" value="1"/>
</dbReference>
<dbReference type="Proteomes" id="UP000664654">
    <property type="component" value="Unassembled WGS sequence"/>
</dbReference>
<gene>
    <name evidence="2" type="ORF">J0A66_12570</name>
</gene>
<keyword evidence="3" id="KW-1185">Reference proteome</keyword>
<dbReference type="AlphaFoldDB" id="A0A939IRF9"/>
<dbReference type="RefSeq" id="WP_206574168.1">
    <property type="nucleotide sequence ID" value="NZ_JAFKCV010000006.1"/>
</dbReference>
<reference evidence="2" key="1">
    <citation type="submission" date="2021-03" db="EMBL/GenBank/DDBJ databases">
        <title>novel species isolated from a fishpond in China.</title>
        <authorList>
            <person name="Lu H."/>
            <person name="Cai Z."/>
        </authorList>
    </citation>
    <scope>NUCLEOTIDE SEQUENCE</scope>
    <source>
        <strain evidence="2">JCM 30855</strain>
    </source>
</reference>
<evidence type="ECO:0000313" key="2">
    <source>
        <dbReference type="EMBL" id="MBN7826064.1"/>
    </source>
</evidence>
<protein>
    <submittedName>
        <fullName evidence="2">Prepilin-type N-terminal cleavage/methylation domain-containing protein</fullName>
    </submittedName>
</protein>
<dbReference type="PROSITE" id="PS00409">
    <property type="entry name" value="PROKAR_NTER_METHYL"/>
    <property type="match status" value="1"/>
</dbReference>
<dbReference type="InterPro" id="IPR045584">
    <property type="entry name" value="Pilin-like"/>
</dbReference>
<keyword evidence="1" id="KW-1133">Transmembrane helix</keyword>
<name>A0A939IRF9_9ALTE</name>
<dbReference type="Pfam" id="PF07963">
    <property type="entry name" value="N_methyl"/>
    <property type="match status" value="1"/>
</dbReference>
<accession>A0A939IRF9</accession>
<evidence type="ECO:0000313" key="3">
    <source>
        <dbReference type="Proteomes" id="UP000664654"/>
    </source>
</evidence>
<dbReference type="SUPFAM" id="SSF54523">
    <property type="entry name" value="Pili subunits"/>
    <property type="match status" value="1"/>
</dbReference>
<keyword evidence="1" id="KW-0472">Membrane</keyword>
<organism evidence="2 3">
    <name type="scientific">Bowmanella dokdonensis</name>
    <dbReference type="NCBI Taxonomy" id="751969"/>
    <lineage>
        <taxon>Bacteria</taxon>
        <taxon>Pseudomonadati</taxon>
        <taxon>Pseudomonadota</taxon>
        <taxon>Gammaproteobacteria</taxon>
        <taxon>Alteromonadales</taxon>
        <taxon>Alteromonadaceae</taxon>
        <taxon>Bowmanella</taxon>
    </lineage>
</organism>
<feature type="transmembrane region" description="Helical" evidence="1">
    <location>
        <begin position="20"/>
        <end position="38"/>
    </location>
</feature>
<dbReference type="InterPro" id="IPR012902">
    <property type="entry name" value="N_methyl_site"/>
</dbReference>
<keyword evidence="1" id="KW-0812">Transmembrane</keyword>
<dbReference type="NCBIfam" id="TIGR02532">
    <property type="entry name" value="IV_pilin_GFxxxE"/>
    <property type="match status" value="1"/>
</dbReference>
<proteinExistence type="predicted"/>
<comment type="caution">
    <text evidence="2">The sequence shown here is derived from an EMBL/GenBank/DDBJ whole genome shotgun (WGS) entry which is preliminary data.</text>
</comment>
<sequence>MSFLVVADKPSEMKTAGFTLLELIVVIILIGVLAVTAYSRFQGKDGVVEYAYQARLVSALRNMQTRAMQDTRPGYCFLINLNAGDFGPPSLAYDTTTGNPPLTCGTSIDFSTPDYLRTDAGELTGEGLVLLAPVNHVGFDDMGRPVDNSGASICQNQCQLTIQGSVSVPVCIETEGYIHAASC</sequence>
<dbReference type="EMBL" id="JAFKCV010000006">
    <property type="protein sequence ID" value="MBN7826064.1"/>
    <property type="molecule type" value="Genomic_DNA"/>
</dbReference>